<dbReference type="InterPro" id="IPR018485">
    <property type="entry name" value="FGGY_C"/>
</dbReference>
<dbReference type="GO" id="GO:0016773">
    <property type="term" value="F:phosphotransferase activity, alcohol group as acceptor"/>
    <property type="evidence" value="ECO:0007669"/>
    <property type="project" value="InterPro"/>
</dbReference>
<dbReference type="GO" id="GO:0005975">
    <property type="term" value="P:carbohydrate metabolic process"/>
    <property type="evidence" value="ECO:0007669"/>
    <property type="project" value="InterPro"/>
</dbReference>
<accession>A0A3P3XQ91</accession>
<evidence type="ECO:0000256" key="2">
    <source>
        <dbReference type="ARBA" id="ARBA00022679"/>
    </source>
</evidence>
<dbReference type="GO" id="GO:0016301">
    <property type="term" value="F:kinase activity"/>
    <property type="evidence" value="ECO:0007669"/>
    <property type="project" value="UniProtKB-KW"/>
</dbReference>
<dbReference type="InterPro" id="IPR018483">
    <property type="entry name" value="Carb_kinase_FGGY_CS"/>
</dbReference>
<dbReference type="InterPro" id="IPR018484">
    <property type="entry name" value="FGGY_N"/>
</dbReference>
<evidence type="ECO:0000259" key="5">
    <source>
        <dbReference type="Pfam" id="PF00370"/>
    </source>
</evidence>
<organism evidence="7">
    <name type="scientific">uncultured spirochete</name>
    <dbReference type="NCBI Taxonomy" id="156406"/>
    <lineage>
        <taxon>Bacteria</taxon>
        <taxon>Pseudomonadati</taxon>
        <taxon>Spirochaetota</taxon>
        <taxon>Spirochaetia</taxon>
        <taxon>Spirochaetales</taxon>
        <taxon>environmental samples</taxon>
    </lineage>
</organism>
<proteinExistence type="inferred from homology"/>
<dbReference type="Gene3D" id="3.30.420.40">
    <property type="match status" value="2"/>
</dbReference>
<keyword evidence="2 4" id="KW-0808">Transferase</keyword>
<dbReference type="PANTHER" id="PTHR43095">
    <property type="entry name" value="SUGAR KINASE"/>
    <property type="match status" value="1"/>
</dbReference>
<dbReference type="Pfam" id="PF00370">
    <property type="entry name" value="FGGY_N"/>
    <property type="match status" value="1"/>
</dbReference>
<comment type="similarity">
    <text evidence="1 4">Belongs to the FGGY kinase family.</text>
</comment>
<dbReference type="SUPFAM" id="SSF53067">
    <property type="entry name" value="Actin-like ATPase domain"/>
    <property type="match status" value="2"/>
</dbReference>
<dbReference type="Pfam" id="PF02782">
    <property type="entry name" value="FGGY_C"/>
    <property type="match status" value="1"/>
</dbReference>
<reference evidence="7" key="1">
    <citation type="submission" date="2017-02" db="EMBL/GenBank/DDBJ databases">
        <authorList>
            <person name="Regsiter A."/>
            <person name="William W."/>
        </authorList>
    </citation>
    <scope>NUCLEOTIDE SEQUENCE</scope>
    <source>
        <strain evidence="7">BdmA 4</strain>
    </source>
</reference>
<evidence type="ECO:0000259" key="6">
    <source>
        <dbReference type="Pfam" id="PF02782"/>
    </source>
</evidence>
<dbReference type="AlphaFoldDB" id="A0A3P3XQ91"/>
<dbReference type="CDD" id="cd07804">
    <property type="entry name" value="ASKHA_NBD_FGGY_RrXK-like"/>
    <property type="match status" value="1"/>
</dbReference>
<feature type="domain" description="Carbohydrate kinase FGGY N-terminal" evidence="5">
    <location>
        <begin position="1"/>
        <end position="241"/>
    </location>
</feature>
<feature type="domain" description="Carbohydrate kinase FGGY C-terminal" evidence="6">
    <location>
        <begin position="272"/>
        <end position="435"/>
    </location>
</feature>
<evidence type="ECO:0000256" key="4">
    <source>
        <dbReference type="RuleBase" id="RU003733"/>
    </source>
</evidence>
<dbReference type="InterPro" id="IPR043129">
    <property type="entry name" value="ATPase_NBD"/>
</dbReference>
<dbReference type="EMBL" id="FWDO01000004">
    <property type="protein sequence ID" value="SLM18229.1"/>
    <property type="molecule type" value="Genomic_DNA"/>
</dbReference>
<sequence length="491" mass="53279">MILGVDIGTASSKAVLIDNRLNIVSEERIQHSIEYVKPGFVEQDPEIWWADVCQLTKSLSKKEYLSKVKAVGISSMGPTVLPVSSSGEALRHSILYGIDTRAFKEIAELNDSLGSDVLLKTYSRFSSQSILPKLLWIKNNQSDIFKNTHSILAANGYIVFKLTGKSSLDYFTASSGGIIDFLTNSLYRQSFLASRIDENIIPKLYWPGEIVGNITPEASKMTGLPIGIPVIAGTTDAAAEAVISGCVEAGDSAISLGSTYIYVTCRNNANIIKNVVVSNFLSPHSYILGGATGSGGILVEWFAKNFLNSDPSRLSFSLPEKDFKKTSLIALPYLNGARTPVNDQNARGLILGLGTETKLADIYMALIESLALEIDMIVSEISQRNKANGKLRITGGGSTNEILLQAIAEVLKKDLEILPANMSSAAGAAVLAGIATKEMSMEEATKLVPIEKRVKYTGSYDEYFKKKKEIFGKAYSANKELFIDLGQMVKE</sequence>
<gene>
    <name evidence="7" type="ORF">SPIRO4BDMA_40801</name>
</gene>
<protein>
    <submittedName>
        <fullName evidence="7">Pentulose/hexulose kinase</fullName>
    </submittedName>
</protein>
<dbReference type="PIRSF" id="PIRSF000538">
    <property type="entry name" value="GlpK"/>
    <property type="match status" value="1"/>
</dbReference>
<dbReference type="InterPro" id="IPR000577">
    <property type="entry name" value="Carb_kinase_FGGY"/>
</dbReference>
<evidence type="ECO:0000313" key="7">
    <source>
        <dbReference type="EMBL" id="SLM18229.1"/>
    </source>
</evidence>
<evidence type="ECO:0000256" key="3">
    <source>
        <dbReference type="ARBA" id="ARBA00022777"/>
    </source>
</evidence>
<keyword evidence="3 4" id="KW-0418">Kinase</keyword>
<evidence type="ECO:0000256" key="1">
    <source>
        <dbReference type="ARBA" id="ARBA00009156"/>
    </source>
</evidence>
<dbReference type="PROSITE" id="PS00445">
    <property type="entry name" value="FGGY_KINASES_2"/>
    <property type="match status" value="1"/>
</dbReference>
<dbReference type="InterPro" id="IPR050406">
    <property type="entry name" value="FGGY_Carb_Kinase"/>
</dbReference>
<name>A0A3P3XQ91_9SPIR</name>